<evidence type="ECO:0000313" key="9">
    <source>
        <dbReference type="EMBL" id="QUI24046.1"/>
    </source>
</evidence>
<feature type="transmembrane region" description="Helical" evidence="7">
    <location>
        <begin position="79"/>
        <end position="99"/>
    </location>
</feature>
<comment type="subcellular location">
    <subcellularLocation>
        <location evidence="1 7">Cell membrane</location>
        <topology evidence="1 7">Multi-pass membrane protein</topology>
    </subcellularLocation>
</comment>
<dbReference type="Gene3D" id="1.10.3720.10">
    <property type="entry name" value="MetI-like"/>
    <property type="match status" value="1"/>
</dbReference>
<comment type="similarity">
    <text evidence="7">Belongs to the binding-protein-dependent transport system permease family.</text>
</comment>
<dbReference type="SUPFAM" id="SSF161098">
    <property type="entry name" value="MetI-like"/>
    <property type="match status" value="1"/>
</dbReference>
<name>A0A8J8MM46_9FIRM</name>
<evidence type="ECO:0000259" key="8">
    <source>
        <dbReference type="PROSITE" id="PS50928"/>
    </source>
</evidence>
<dbReference type="AlphaFoldDB" id="A0A8J8MM46"/>
<dbReference type="PANTHER" id="PTHR43744:SF9">
    <property type="entry name" value="POLYGALACTURONAN_RHAMNOGALACTURONAN TRANSPORT SYSTEM PERMEASE PROTEIN YTCP"/>
    <property type="match status" value="1"/>
</dbReference>
<feature type="transmembrane region" description="Helical" evidence="7">
    <location>
        <begin position="184"/>
        <end position="206"/>
    </location>
</feature>
<dbReference type="RefSeq" id="WP_212694738.1">
    <property type="nucleotide sequence ID" value="NZ_CP058649.1"/>
</dbReference>
<keyword evidence="6 7" id="KW-0472">Membrane</keyword>
<dbReference type="PROSITE" id="PS50928">
    <property type="entry name" value="ABC_TM1"/>
    <property type="match status" value="1"/>
</dbReference>
<dbReference type="InterPro" id="IPR035906">
    <property type="entry name" value="MetI-like_sf"/>
</dbReference>
<dbReference type="InterPro" id="IPR000515">
    <property type="entry name" value="MetI-like"/>
</dbReference>
<evidence type="ECO:0000256" key="6">
    <source>
        <dbReference type="ARBA" id="ARBA00023136"/>
    </source>
</evidence>
<keyword evidence="5 7" id="KW-1133">Transmembrane helix</keyword>
<evidence type="ECO:0000256" key="3">
    <source>
        <dbReference type="ARBA" id="ARBA00022475"/>
    </source>
</evidence>
<evidence type="ECO:0000256" key="4">
    <source>
        <dbReference type="ARBA" id="ARBA00022692"/>
    </source>
</evidence>
<keyword evidence="3" id="KW-1003">Cell membrane</keyword>
<dbReference type="GO" id="GO:0055085">
    <property type="term" value="P:transmembrane transport"/>
    <property type="evidence" value="ECO:0007669"/>
    <property type="project" value="InterPro"/>
</dbReference>
<dbReference type="CDD" id="cd06261">
    <property type="entry name" value="TM_PBP2"/>
    <property type="match status" value="1"/>
</dbReference>
<evidence type="ECO:0000256" key="5">
    <source>
        <dbReference type="ARBA" id="ARBA00022989"/>
    </source>
</evidence>
<keyword evidence="10" id="KW-1185">Reference proteome</keyword>
<proteinExistence type="inferred from homology"/>
<dbReference type="Proteomes" id="UP000683246">
    <property type="component" value="Chromosome"/>
</dbReference>
<keyword evidence="2 7" id="KW-0813">Transport</keyword>
<dbReference type="Pfam" id="PF00528">
    <property type="entry name" value="BPD_transp_1"/>
    <property type="match status" value="1"/>
</dbReference>
<feature type="transmembrane region" description="Helical" evidence="7">
    <location>
        <begin position="15"/>
        <end position="37"/>
    </location>
</feature>
<keyword evidence="4 7" id="KW-0812">Transmembrane</keyword>
<evidence type="ECO:0000256" key="7">
    <source>
        <dbReference type="RuleBase" id="RU363032"/>
    </source>
</evidence>
<evidence type="ECO:0000313" key="10">
    <source>
        <dbReference type="Proteomes" id="UP000683246"/>
    </source>
</evidence>
<organism evidence="9 10">
    <name type="scientific">Vallitalea pronyensis</name>
    <dbReference type="NCBI Taxonomy" id="1348613"/>
    <lineage>
        <taxon>Bacteria</taxon>
        <taxon>Bacillati</taxon>
        <taxon>Bacillota</taxon>
        <taxon>Clostridia</taxon>
        <taxon>Lachnospirales</taxon>
        <taxon>Vallitaleaceae</taxon>
        <taxon>Vallitalea</taxon>
    </lineage>
</organism>
<feature type="transmembrane region" description="Helical" evidence="7">
    <location>
        <begin position="111"/>
        <end position="131"/>
    </location>
</feature>
<accession>A0A8J8MM46</accession>
<feature type="transmembrane region" description="Helical" evidence="7">
    <location>
        <begin position="143"/>
        <end position="163"/>
    </location>
</feature>
<dbReference type="GO" id="GO:0005886">
    <property type="term" value="C:plasma membrane"/>
    <property type="evidence" value="ECO:0007669"/>
    <property type="project" value="UniProtKB-SubCell"/>
</dbReference>
<reference evidence="9" key="1">
    <citation type="submission" date="2020-07" db="EMBL/GenBank/DDBJ databases">
        <title>Vallitalea pronyensis genome.</title>
        <authorList>
            <person name="Postec A."/>
        </authorList>
    </citation>
    <scope>NUCLEOTIDE SEQUENCE</scope>
    <source>
        <strain evidence="9">FatNI3</strain>
    </source>
</reference>
<gene>
    <name evidence="9" type="ORF">HZI73_17875</name>
</gene>
<evidence type="ECO:0000256" key="1">
    <source>
        <dbReference type="ARBA" id="ARBA00004651"/>
    </source>
</evidence>
<sequence length="295" mass="33854">MIRKKRFIDYAFDSFNYVFLTVLAITCLYPLVFVLFASVSEPTQLIQQQGVLLRPLGFTLEGYKLAFKNPNILIGYGNTLLYVIVGTSASVFFTALAGYVFSRKRLKYTKFFMYGIVFTMFFNGGLIPFFLLMKNIGLYDKRLLMILNGMIWTWNLIIMKTSFGQIPDSLEESARVDGANDWTILFKIILPLSKPVVAVMVLFYSVGRWNEWFMSMILLKDRAKFPLQLILREILIVNDKNTMLAGANLSAESTDMYRQLLQYSTIIIATLPILFIYPFIQKHFVKGVMIGSIKG</sequence>
<dbReference type="KEGG" id="vpy:HZI73_17875"/>
<dbReference type="PANTHER" id="PTHR43744">
    <property type="entry name" value="ABC TRANSPORTER PERMEASE PROTEIN MG189-RELATED-RELATED"/>
    <property type="match status" value="1"/>
</dbReference>
<dbReference type="EMBL" id="CP058649">
    <property type="protein sequence ID" value="QUI24046.1"/>
    <property type="molecule type" value="Genomic_DNA"/>
</dbReference>
<feature type="domain" description="ABC transmembrane type-1" evidence="8">
    <location>
        <begin position="76"/>
        <end position="278"/>
    </location>
</feature>
<evidence type="ECO:0000256" key="2">
    <source>
        <dbReference type="ARBA" id="ARBA00022448"/>
    </source>
</evidence>
<protein>
    <submittedName>
        <fullName evidence="9">Carbohydrate ABC transporter permease</fullName>
    </submittedName>
</protein>
<feature type="transmembrane region" description="Helical" evidence="7">
    <location>
        <begin position="260"/>
        <end position="280"/>
    </location>
</feature>